<protein>
    <submittedName>
        <fullName evidence="1">Uncharacterized protein</fullName>
    </submittedName>
</protein>
<organism evidence="1 2">
    <name type="scientific">Plutella xylostella</name>
    <name type="common">Diamondback moth</name>
    <name type="synonym">Plutella maculipennis</name>
    <dbReference type="NCBI Taxonomy" id="51655"/>
    <lineage>
        <taxon>Eukaryota</taxon>
        <taxon>Metazoa</taxon>
        <taxon>Ecdysozoa</taxon>
        <taxon>Arthropoda</taxon>
        <taxon>Hexapoda</taxon>
        <taxon>Insecta</taxon>
        <taxon>Pterygota</taxon>
        <taxon>Neoptera</taxon>
        <taxon>Endopterygota</taxon>
        <taxon>Lepidoptera</taxon>
        <taxon>Glossata</taxon>
        <taxon>Ditrysia</taxon>
        <taxon>Yponomeutoidea</taxon>
        <taxon>Plutellidae</taxon>
        <taxon>Plutella</taxon>
    </lineage>
</organism>
<evidence type="ECO:0000313" key="2">
    <source>
        <dbReference type="Proteomes" id="UP000823941"/>
    </source>
</evidence>
<dbReference type="EMBL" id="JAHIBW010000016">
    <property type="protein sequence ID" value="KAG7303667.1"/>
    <property type="molecule type" value="Genomic_DNA"/>
</dbReference>
<dbReference type="Proteomes" id="UP000823941">
    <property type="component" value="Chromosome 16"/>
</dbReference>
<name>A0ABQ7QEQ0_PLUXY</name>
<gene>
    <name evidence="1" type="ORF">JYU34_012217</name>
</gene>
<evidence type="ECO:0000313" key="1">
    <source>
        <dbReference type="EMBL" id="KAG7303667.1"/>
    </source>
</evidence>
<sequence>MLKQIARVRVYLRALSVAIRVALPTCLHPALLLSGRRRGNHIARDRTSEVL</sequence>
<comment type="caution">
    <text evidence="1">The sequence shown here is derived from an EMBL/GenBank/DDBJ whole genome shotgun (WGS) entry which is preliminary data.</text>
</comment>
<reference evidence="1 2" key="1">
    <citation type="submission" date="2021-06" db="EMBL/GenBank/DDBJ databases">
        <title>A haploid diamondback moth (Plutella xylostella L.) genome assembly resolves 31 chromosomes and identifies a diamide resistance mutation.</title>
        <authorList>
            <person name="Ward C.M."/>
            <person name="Perry K.D."/>
            <person name="Baker G."/>
            <person name="Powis K."/>
            <person name="Heckel D.G."/>
            <person name="Baxter S.W."/>
        </authorList>
    </citation>
    <scope>NUCLEOTIDE SEQUENCE [LARGE SCALE GENOMIC DNA]</scope>
    <source>
        <strain evidence="1 2">LV</strain>
        <tissue evidence="1">Single pupa</tissue>
    </source>
</reference>
<keyword evidence="2" id="KW-1185">Reference proteome</keyword>
<proteinExistence type="predicted"/>
<accession>A0ABQ7QEQ0</accession>